<dbReference type="SUPFAM" id="SSF109604">
    <property type="entry name" value="HD-domain/PDEase-like"/>
    <property type="match status" value="1"/>
</dbReference>
<keyword evidence="4 8" id="KW-0378">Hydrolase</keyword>
<dbReference type="Proteomes" id="UP001596250">
    <property type="component" value="Unassembled WGS sequence"/>
</dbReference>
<gene>
    <name evidence="8" type="primary">yqeK</name>
    <name evidence="8" type="ORF">ACFPXP_21055</name>
</gene>
<dbReference type="InterPro" id="IPR006674">
    <property type="entry name" value="HD_domain"/>
</dbReference>
<protein>
    <recommendedName>
        <fullName evidence="1">bis(5'-nucleosyl)-tetraphosphatase (symmetrical)</fullName>
        <ecNumber evidence="1">3.6.1.41</ecNumber>
    </recommendedName>
</protein>
<dbReference type="PANTHER" id="PTHR35795">
    <property type="entry name" value="SLR1885 PROTEIN"/>
    <property type="match status" value="1"/>
</dbReference>
<keyword evidence="9" id="KW-1185">Reference proteome</keyword>
<dbReference type="PROSITE" id="PS51831">
    <property type="entry name" value="HD"/>
    <property type="match status" value="1"/>
</dbReference>
<dbReference type="InterPro" id="IPR051094">
    <property type="entry name" value="Diverse_Catalytic_Enzymes"/>
</dbReference>
<dbReference type="SMART" id="SM00471">
    <property type="entry name" value="HDc"/>
    <property type="match status" value="1"/>
</dbReference>
<dbReference type="NCBIfam" id="TIGR00488">
    <property type="entry name" value="bis(5'-nucleosyl)-tetraphosphatase (symmetrical) YqeK"/>
    <property type="match status" value="1"/>
</dbReference>
<accession>A0ABW1IUU7</accession>
<dbReference type="GO" id="GO:0008803">
    <property type="term" value="F:bis(5'-nucleosyl)-tetraphosphatase (symmetrical) activity"/>
    <property type="evidence" value="ECO:0007669"/>
    <property type="project" value="UniProtKB-EC"/>
</dbReference>
<dbReference type="Pfam" id="PF01966">
    <property type="entry name" value="HD"/>
    <property type="match status" value="1"/>
</dbReference>
<keyword evidence="5" id="KW-0408">Iron</keyword>
<name>A0ABW1IUU7_9BACL</name>
<evidence type="ECO:0000313" key="9">
    <source>
        <dbReference type="Proteomes" id="UP001596250"/>
    </source>
</evidence>
<dbReference type="InterPro" id="IPR005249">
    <property type="entry name" value="YqeK"/>
</dbReference>
<evidence type="ECO:0000259" key="7">
    <source>
        <dbReference type="PROSITE" id="PS51831"/>
    </source>
</evidence>
<dbReference type="InterPro" id="IPR003607">
    <property type="entry name" value="HD/PDEase_dom"/>
</dbReference>
<evidence type="ECO:0000256" key="5">
    <source>
        <dbReference type="ARBA" id="ARBA00023004"/>
    </source>
</evidence>
<dbReference type="EMBL" id="JBHSQV010000185">
    <property type="protein sequence ID" value="MFC5988900.1"/>
    <property type="molecule type" value="Genomic_DNA"/>
</dbReference>
<evidence type="ECO:0000256" key="4">
    <source>
        <dbReference type="ARBA" id="ARBA00022801"/>
    </source>
</evidence>
<evidence type="ECO:0000256" key="6">
    <source>
        <dbReference type="ARBA" id="ARBA00049417"/>
    </source>
</evidence>
<evidence type="ECO:0000313" key="8">
    <source>
        <dbReference type="EMBL" id="MFC5988900.1"/>
    </source>
</evidence>
<reference evidence="9" key="1">
    <citation type="journal article" date="2019" name="Int. J. Syst. Evol. Microbiol.">
        <title>The Global Catalogue of Microorganisms (GCM) 10K type strain sequencing project: providing services to taxonomists for standard genome sequencing and annotation.</title>
        <authorList>
            <consortium name="The Broad Institute Genomics Platform"/>
            <consortium name="The Broad Institute Genome Sequencing Center for Infectious Disease"/>
            <person name="Wu L."/>
            <person name="Ma J."/>
        </authorList>
    </citation>
    <scope>NUCLEOTIDE SEQUENCE [LARGE SCALE GENOMIC DNA]</scope>
    <source>
        <strain evidence="9">CCM 8749</strain>
    </source>
</reference>
<feature type="domain" description="HD" evidence="7">
    <location>
        <begin position="19"/>
        <end position="133"/>
    </location>
</feature>
<dbReference type="PANTHER" id="PTHR35795:SF1">
    <property type="entry name" value="BIS(5'-NUCLEOSYL)-TETRAPHOSPHATASE, SYMMETRICAL"/>
    <property type="match status" value="1"/>
</dbReference>
<dbReference type="RefSeq" id="WP_379896422.1">
    <property type="nucleotide sequence ID" value="NZ_CBCSCT010000007.1"/>
</dbReference>
<evidence type="ECO:0000256" key="2">
    <source>
        <dbReference type="ARBA" id="ARBA00022723"/>
    </source>
</evidence>
<organism evidence="8 9">
    <name type="scientific">Marinicrinis lubricantis</name>
    <dbReference type="NCBI Taxonomy" id="2086470"/>
    <lineage>
        <taxon>Bacteria</taxon>
        <taxon>Bacillati</taxon>
        <taxon>Bacillota</taxon>
        <taxon>Bacilli</taxon>
        <taxon>Bacillales</taxon>
        <taxon>Paenibacillaceae</taxon>
    </lineage>
</organism>
<dbReference type="Gene3D" id="1.10.3210.10">
    <property type="entry name" value="Hypothetical protein af1432"/>
    <property type="match status" value="1"/>
</dbReference>
<evidence type="ECO:0000256" key="1">
    <source>
        <dbReference type="ARBA" id="ARBA00012506"/>
    </source>
</evidence>
<proteinExistence type="predicted"/>
<comment type="caution">
    <text evidence="8">The sequence shown here is derived from an EMBL/GenBank/DDBJ whole genome shotgun (WGS) entry which is preliminary data.</text>
</comment>
<evidence type="ECO:0000256" key="3">
    <source>
        <dbReference type="ARBA" id="ARBA00022741"/>
    </source>
</evidence>
<dbReference type="CDD" id="cd00077">
    <property type="entry name" value="HDc"/>
    <property type="match status" value="1"/>
</dbReference>
<comment type="catalytic activity">
    <reaction evidence="6">
        <text>P(1),P(4)-bis(5'-adenosyl) tetraphosphate + H2O = 2 ADP + 2 H(+)</text>
        <dbReference type="Rhea" id="RHEA:24252"/>
        <dbReference type="ChEBI" id="CHEBI:15377"/>
        <dbReference type="ChEBI" id="CHEBI:15378"/>
        <dbReference type="ChEBI" id="CHEBI:58141"/>
        <dbReference type="ChEBI" id="CHEBI:456216"/>
        <dbReference type="EC" id="3.6.1.41"/>
    </reaction>
</comment>
<keyword evidence="3" id="KW-0547">Nucleotide-binding</keyword>
<keyword evidence="2" id="KW-0479">Metal-binding</keyword>
<dbReference type="EC" id="3.6.1.41" evidence="1"/>
<sequence>MAHKEWIMNSVREQMPEKRWRHTEGVIQSAIQLAKQYGSDPSKAELAAILHDVAKYWPVERQREVLIESGYAEDLLAYDKPLWHGPVGAYVAQKEYGIADQDILNAIRYHTSGRVGMSLLEKVICLADYIEPGRDFPGVEDIRRLSASSLEEALVEGLDGTIRFLLEQKQIVYPMTILARNALLKEAKETKHK</sequence>